<name>A0A6C0GHH9_9BACT</name>
<proteinExistence type="predicted"/>
<gene>
    <name evidence="1" type="ORF">GXP67_12565</name>
</gene>
<evidence type="ECO:0000313" key="2">
    <source>
        <dbReference type="Proteomes" id="UP000480178"/>
    </source>
</evidence>
<dbReference type="AlphaFoldDB" id="A0A6C0GHH9"/>
<organism evidence="1 2">
    <name type="scientific">Rhodocytophaga rosea</name>
    <dbReference type="NCBI Taxonomy" id="2704465"/>
    <lineage>
        <taxon>Bacteria</taxon>
        <taxon>Pseudomonadati</taxon>
        <taxon>Bacteroidota</taxon>
        <taxon>Cytophagia</taxon>
        <taxon>Cytophagales</taxon>
        <taxon>Rhodocytophagaceae</taxon>
        <taxon>Rhodocytophaga</taxon>
    </lineage>
</organism>
<dbReference type="Proteomes" id="UP000480178">
    <property type="component" value="Chromosome"/>
</dbReference>
<dbReference type="KEGG" id="rhoz:GXP67_12565"/>
<sequence length="85" mass="10317">MLHYKQYLLDRPFWNNYPYNKILVYKNGSFRTFFIDNRLISPSKTFFEIITIAQEVLKNDEDISKIEIYQAEGIDEDILLETIYR</sequence>
<accession>A0A6C0GHH9</accession>
<keyword evidence="2" id="KW-1185">Reference proteome</keyword>
<dbReference type="RefSeq" id="WP_162443438.1">
    <property type="nucleotide sequence ID" value="NZ_CP048222.1"/>
</dbReference>
<dbReference type="EMBL" id="CP048222">
    <property type="protein sequence ID" value="QHT67407.1"/>
    <property type="molecule type" value="Genomic_DNA"/>
</dbReference>
<protein>
    <submittedName>
        <fullName evidence="1">Uncharacterized protein</fullName>
    </submittedName>
</protein>
<reference evidence="1 2" key="1">
    <citation type="submission" date="2020-01" db="EMBL/GenBank/DDBJ databases">
        <authorList>
            <person name="Kim M.K."/>
        </authorList>
    </citation>
    <scope>NUCLEOTIDE SEQUENCE [LARGE SCALE GENOMIC DNA]</scope>
    <source>
        <strain evidence="1 2">172606-1</strain>
    </source>
</reference>
<evidence type="ECO:0000313" key="1">
    <source>
        <dbReference type="EMBL" id="QHT67407.1"/>
    </source>
</evidence>